<feature type="compositionally biased region" description="Low complexity" evidence="11">
    <location>
        <begin position="363"/>
        <end position="382"/>
    </location>
</feature>
<feature type="binding site" evidence="9">
    <location>
        <position position="57"/>
    </location>
    <ligand>
        <name>ATP</name>
        <dbReference type="ChEBI" id="CHEBI:30616"/>
    </ligand>
</feature>
<sequence>MLPTPPASPSPSGYAPQHRLGQVLAGRLQLVGILGEGAYGTVYRAVDIHSHVQYAVKALNKLNLEPRQRKFQQREIQLHHLASSHPNVVSLVKIMDSPECTYVVLEYCPDGDLFSNITEMGRYAQDDELARSAFLQILDAVGYCHSLGIYHRDLKPENILVTDQGNTVKLADFGLATSDHITSDFGCGSTFYMSPECQQPNPKAYACYASAPNDVWSLGVILVNLTCGRNPWKKASLEDSTFRAFIKDPNFLGSILPISAELDTILRRIFDPNPATRITIPELRDMIQFCPRFTRPANTPVYTPAPLPSPPLQPFECNPCMQMGISPLAPQYLQNCMPQTPVSPPYAMRFPQLTGSSGGSGSDSGSVFSHTSSASSSSSSSSFTHVHNVPSATSVMGQNSYVPPANAWISPFFQHAGNLVKQFSQQLSFQRPLVAH</sequence>
<dbReference type="PROSITE" id="PS00107">
    <property type="entry name" value="PROTEIN_KINASE_ATP"/>
    <property type="match status" value="1"/>
</dbReference>
<keyword evidence="4 9" id="KW-0547">Nucleotide-binding</keyword>
<dbReference type="Pfam" id="PF00069">
    <property type="entry name" value="Pkinase"/>
    <property type="match status" value="1"/>
</dbReference>
<dbReference type="GO" id="GO:0005524">
    <property type="term" value="F:ATP binding"/>
    <property type="evidence" value="ECO:0007669"/>
    <property type="project" value="UniProtKB-UniRule"/>
</dbReference>
<evidence type="ECO:0000256" key="10">
    <source>
        <dbReference type="RuleBase" id="RU000304"/>
    </source>
</evidence>
<keyword evidence="14" id="KW-1185">Reference proteome</keyword>
<dbReference type="InterPro" id="IPR000719">
    <property type="entry name" value="Prot_kinase_dom"/>
</dbReference>
<dbReference type="AlphaFoldDB" id="A0A9P4LW72"/>
<dbReference type="PANTHER" id="PTHR43895">
    <property type="entry name" value="CALCIUM/CALMODULIN-DEPENDENT PROTEIN KINASE KINASE-RELATED"/>
    <property type="match status" value="1"/>
</dbReference>
<dbReference type="Gene3D" id="1.10.510.10">
    <property type="entry name" value="Transferase(Phosphotransferase) domain 1"/>
    <property type="match status" value="1"/>
</dbReference>
<evidence type="ECO:0000256" key="2">
    <source>
        <dbReference type="ARBA" id="ARBA00022527"/>
    </source>
</evidence>
<dbReference type="InterPro" id="IPR008271">
    <property type="entry name" value="Ser/Thr_kinase_AS"/>
</dbReference>
<dbReference type="InterPro" id="IPR017441">
    <property type="entry name" value="Protein_kinase_ATP_BS"/>
</dbReference>
<name>A0A9P4LW72_9PEZI</name>
<keyword evidence="3" id="KW-0808">Transferase</keyword>
<evidence type="ECO:0000259" key="12">
    <source>
        <dbReference type="PROSITE" id="PS50011"/>
    </source>
</evidence>
<dbReference type="OrthoDB" id="541276at2759"/>
<comment type="similarity">
    <text evidence="10">Belongs to the protein kinase superfamily.</text>
</comment>
<keyword evidence="5 13" id="KW-0418">Kinase</keyword>
<evidence type="ECO:0000256" key="3">
    <source>
        <dbReference type="ARBA" id="ARBA00022679"/>
    </source>
</evidence>
<evidence type="ECO:0000256" key="1">
    <source>
        <dbReference type="ARBA" id="ARBA00012513"/>
    </source>
</evidence>
<evidence type="ECO:0000313" key="14">
    <source>
        <dbReference type="Proteomes" id="UP000799776"/>
    </source>
</evidence>
<evidence type="ECO:0000256" key="7">
    <source>
        <dbReference type="ARBA" id="ARBA00047899"/>
    </source>
</evidence>
<evidence type="ECO:0000256" key="8">
    <source>
        <dbReference type="ARBA" id="ARBA00048679"/>
    </source>
</evidence>
<evidence type="ECO:0000256" key="9">
    <source>
        <dbReference type="PROSITE-ProRule" id="PRU10141"/>
    </source>
</evidence>
<comment type="caution">
    <text evidence="13">The sequence shown here is derived from an EMBL/GenBank/DDBJ whole genome shotgun (WGS) entry which is preliminary data.</text>
</comment>
<evidence type="ECO:0000256" key="6">
    <source>
        <dbReference type="ARBA" id="ARBA00022840"/>
    </source>
</evidence>
<dbReference type="Proteomes" id="UP000799776">
    <property type="component" value="Unassembled WGS sequence"/>
</dbReference>
<dbReference type="EC" id="2.7.11.1" evidence="1"/>
<comment type="catalytic activity">
    <reaction evidence="7">
        <text>L-threonyl-[protein] + ATP = O-phospho-L-threonyl-[protein] + ADP + H(+)</text>
        <dbReference type="Rhea" id="RHEA:46608"/>
        <dbReference type="Rhea" id="RHEA-COMP:11060"/>
        <dbReference type="Rhea" id="RHEA-COMP:11605"/>
        <dbReference type="ChEBI" id="CHEBI:15378"/>
        <dbReference type="ChEBI" id="CHEBI:30013"/>
        <dbReference type="ChEBI" id="CHEBI:30616"/>
        <dbReference type="ChEBI" id="CHEBI:61977"/>
        <dbReference type="ChEBI" id="CHEBI:456216"/>
        <dbReference type="EC" id="2.7.11.1"/>
    </reaction>
</comment>
<evidence type="ECO:0000256" key="11">
    <source>
        <dbReference type="SAM" id="MobiDB-lite"/>
    </source>
</evidence>
<gene>
    <name evidence="13" type="ORF">K490DRAFT_66556</name>
</gene>
<dbReference type="PANTHER" id="PTHR43895:SF32">
    <property type="entry name" value="SERINE_THREONINE-PROTEIN KINASE CHK1"/>
    <property type="match status" value="1"/>
</dbReference>
<reference evidence="13" key="1">
    <citation type="journal article" date="2020" name="Stud. Mycol.">
        <title>101 Dothideomycetes genomes: a test case for predicting lifestyles and emergence of pathogens.</title>
        <authorList>
            <person name="Haridas S."/>
            <person name="Albert R."/>
            <person name="Binder M."/>
            <person name="Bloem J."/>
            <person name="Labutti K."/>
            <person name="Salamov A."/>
            <person name="Andreopoulos B."/>
            <person name="Baker S."/>
            <person name="Barry K."/>
            <person name="Bills G."/>
            <person name="Bluhm B."/>
            <person name="Cannon C."/>
            <person name="Castanera R."/>
            <person name="Culley D."/>
            <person name="Daum C."/>
            <person name="Ezra D."/>
            <person name="Gonzalez J."/>
            <person name="Henrissat B."/>
            <person name="Kuo A."/>
            <person name="Liang C."/>
            <person name="Lipzen A."/>
            <person name="Lutzoni F."/>
            <person name="Magnuson J."/>
            <person name="Mondo S."/>
            <person name="Nolan M."/>
            <person name="Ohm R."/>
            <person name="Pangilinan J."/>
            <person name="Park H.-J."/>
            <person name="Ramirez L."/>
            <person name="Alfaro M."/>
            <person name="Sun H."/>
            <person name="Tritt A."/>
            <person name="Yoshinaga Y."/>
            <person name="Zwiers L.-H."/>
            <person name="Turgeon B."/>
            <person name="Goodwin S."/>
            <person name="Spatafora J."/>
            <person name="Crous P."/>
            <person name="Grigoriev I."/>
        </authorList>
    </citation>
    <scope>NUCLEOTIDE SEQUENCE</scope>
    <source>
        <strain evidence="13">CBS 121410</strain>
    </source>
</reference>
<dbReference type="GO" id="GO:0035861">
    <property type="term" value="C:site of double-strand break"/>
    <property type="evidence" value="ECO:0007669"/>
    <property type="project" value="TreeGrafter"/>
</dbReference>
<comment type="catalytic activity">
    <reaction evidence="8">
        <text>L-seryl-[protein] + ATP = O-phospho-L-seryl-[protein] + ADP + H(+)</text>
        <dbReference type="Rhea" id="RHEA:17989"/>
        <dbReference type="Rhea" id="RHEA-COMP:9863"/>
        <dbReference type="Rhea" id="RHEA-COMP:11604"/>
        <dbReference type="ChEBI" id="CHEBI:15378"/>
        <dbReference type="ChEBI" id="CHEBI:29999"/>
        <dbReference type="ChEBI" id="CHEBI:30616"/>
        <dbReference type="ChEBI" id="CHEBI:83421"/>
        <dbReference type="ChEBI" id="CHEBI:456216"/>
        <dbReference type="EC" id="2.7.11.1"/>
    </reaction>
</comment>
<accession>A0A9P4LW72</accession>
<dbReference type="SMART" id="SM00220">
    <property type="entry name" value="S_TKc"/>
    <property type="match status" value="1"/>
</dbReference>
<proteinExistence type="inferred from homology"/>
<dbReference type="PROSITE" id="PS50011">
    <property type="entry name" value="PROTEIN_KINASE_DOM"/>
    <property type="match status" value="1"/>
</dbReference>
<keyword evidence="6 9" id="KW-0067">ATP-binding</keyword>
<feature type="region of interest" description="Disordered" evidence="11">
    <location>
        <begin position="347"/>
        <end position="383"/>
    </location>
</feature>
<organism evidence="13 14">
    <name type="scientific">Saccharata proteae CBS 121410</name>
    <dbReference type="NCBI Taxonomy" id="1314787"/>
    <lineage>
        <taxon>Eukaryota</taxon>
        <taxon>Fungi</taxon>
        <taxon>Dikarya</taxon>
        <taxon>Ascomycota</taxon>
        <taxon>Pezizomycotina</taxon>
        <taxon>Dothideomycetes</taxon>
        <taxon>Dothideomycetes incertae sedis</taxon>
        <taxon>Botryosphaeriales</taxon>
        <taxon>Saccharataceae</taxon>
        <taxon>Saccharata</taxon>
    </lineage>
</organism>
<dbReference type="GO" id="GO:0005737">
    <property type="term" value="C:cytoplasm"/>
    <property type="evidence" value="ECO:0007669"/>
    <property type="project" value="TreeGrafter"/>
</dbReference>
<protein>
    <recommendedName>
        <fullName evidence="1">non-specific serine/threonine protein kinase</fullName>
        <ecNumber evidence="1">2.7.11.1</ecNumber>
    </recommendedName>
</protein>
<evidence type="ECO:0000256" key="5">
    <source>
        <dbReference type="ARBA" id="ARBA00022777"/>
    </source>
</evidence>
<keyword evidence="2 10" id="KW-0723">Serine/threonine-protein kinase</keyword>
<dbReference type="FunFam" id="1.10.510.10:FF:000549">
    <property type="entry name" value="Protein serine/threonine kinase (Ran1), putative"/>
    <property type="match status" value="1"/>
</dbReference>
<dbReference type="EMBL" id="ML978723">
    <property type="protein sequence ID" value="KAF2086777.1"/>
    <property type="molecule type" value="Genomic_DNA"/>
</dbReference>
<dbReference type="GO" id="GO:0005634">
    <property type="term" value="C:nucleus"/>
    <property type="evidence" value="ECO:0007669"/>
    <property type="project" value="TreeGrafter"/>
</dbReference>
<dbReference type="SUPFAM" id="SSF56112">
    <property type="entry name" value="Protein kinase-like (PK-like)"/>
    <property type="match status" value="1"/>
</dbReference>
<dbReference type="GO" id="GO:0007095">
    <property type="term" value="P:mitotic G2 DNA damage checkpoint signaling"/>
    <property type="evidence" value="ECO:0007669"/>
    <property type="project" value="TreeGrafter"/>
</dbReference>
<evidence type="ECO:0000256" key="4">
    <source>
        <dbReference type="ARBA" id="ARBA00022741"/>
    </source>
</evidence>
<dbReference type="GO" id="GO:0004674">
    <property type="term" value="F:protein serine/threonine kinase activity"/>
    <property type="evidence" value="ECO:0007669"/>
    <property type="project" value="UniProtKB-KW"/>
</dbReference>
<dbReference type="InterPro" id="IPR011009">
    <property type="entry name" value="Kinase-like_dom_sf"/>
</dbReference>
<feature type="domain" description="Protein kinase" evidence="12">
    <location>
        <begin position="28"/>
        <end position="289"/>
    </location>
</feature>
<evidence type="ECO:0000313" key="13">
    <source>
        <dbReference type="EMBL" id="KAF2086777.1"/>
    </source>
</evidence>
<dbReference type="CDD" id="cd13993">
    <property type="entry name" value="STKc_Pat1_like"/>
    <property type="match status" value="1"/>
</dbReference>
<dbReference type="PROSITE" id="PS00108">
    <property type="entry name" value="PROTEIN_KINASE_ST"/>
    <property type="match status" value="1"/>
</dbReference>